<organism evidence="1 2">
    <name type="scientific">Marivirga salinarum</name>
    <dbReference type="NCBI Taxonomy" id="3059078"/>
    <lineage>
        <taxon>Bacteria</taxon>
        <taxon>Pseudomonadati</taxon>
        <taxon>Bacteroidota</taxon>
        <taxon>Cytophagia</taxon>
        <taxon>Cytophagales</taxon>
        <taxon>Marivirgaceae</taxon>
        <taxon>Marivirga</taxon>
    </lineage>
</organism>
<protein>
    <recommendedName>
        <fullName evidence="3">ABC transporter ATPase</fullName>
    </recommendedName>
</protein>
<accession>A0AA49GBL7</accession>
<dbReference type="KEGG" id="msaa:QYS49_28765"/>
<dbReference type="RefSeq" id="WP_308351299.1">
    <property type="nucleotide sequence ID" value="NZ_CP129971.1"/>
</dbReference>
<gene>
    <name evidence="1" type="ORF">QYS49_28765</name>
</gene>
<sequence>MYTNFDNLDKSSRLWVYQADRSFNEEELQFVLQNGKVFVENWTAHNKALNASIEIKYDQFIVLAVDETNASATGCSIDKSVHFIKSLENELKINLLDKSKIAFLKDNEVVLEKLPSIKSKVESDEINADAMTFNNMVTTKEEFDKNWLIPAAKSWMGRFFKTEA</sequence>
<dbReference type="EMBL" id="CP129971">
    <property type="protein sequence ID" value="WKK75478.1"/>
    <property type="molecule type" value="Genomic_DNA"/>
</dbReference>
<dbReference type="AlphaFoldDB" id="A0AA49GBL7"/>
<evidence type="ECO:0000313" key="2">
    <source>
        <dbReference type="Proteomes" id="UP001230496"/>
    </source>
</evidence>
<evidence type="ECO:0008006" key="3">
    <source>
        <dbReference type="Google" id="ProtNLM"/>
    </source>
</evidence>
<keyword evidence="2" id="KW-1185">Reference proteome</keyword>
<reference evidence="1 2" key="1">
    <citation type="submission" date="2023-08" db="EMBL/GenBank/DDBJ databases">
        <title>Comparative genomics and taxonomic characterization of three novel marine species of genus Marivirga.</title>
        <authorList>
            <person name="Muhammad N."/>
            <person name="Kim S.-G."/>
        </authorList>
    </citation>
    <scope>NUCLEOTIDE SEQUENCE [LARGE SCALE GENOMIC DNA]</scope>
    <source>
        <strain evidence="1 2">BDSF4-3</strain>
    </source>
</reference>
<name>A0AA49GBL7_9BACT</name>
<proteinExistence type="predicted"/>
<evidence type="ECO:0000313" key="1">
    <source>
        <dbReference type="EMBL" id="WKK75478.1"/>
    </source>
</evidence>
<dbReference type="Proteomes" id="UP001230496">
    <property type="component" value="Chromosome"/>
</dbReference>